<dbReference type="GO" id="GO:0019843">
    <property type="term" value="F:rRNA binding"/>
    <property type="evidence" value="ECO:0007669"/>
    <property type="project" value="UniProtKB-UniRule"/>
</dbReference>
<dbReference type="SUPFAM" id="SSF52080">
    <property type="entry name" value="Ribosomal proteins L15p and L18e"/>
    <property type="match status" value="1"/>
</dbReference>
<dbReference type="Gene3D" id="3.100.10.10">
    <property type="match status" value="1"/>
</dbReference>
<evidence type="ECO:0000256" key="3">
    <source>
        <dbReference type="ARBA" id="ARBA00023274"/>
    </source>
</evidence>
<keyword evidence="9" id="KW-1185">Reference proteome</keyword>
<dbReference type="GO" id="GO:0022625">
    <property type="term" value="C:cytosolic large ribosomal subunit"/>
    <property type="evidence" value="ECO:0007669"/>
    <property type="project" value="TreeGrafter"/>
</dbReference>
<evidence type="ECO:0000256" key="1">
    <source>
        <dbReference type="ARBA" id="ARBA00007320"/>
    </source>
</evidence>
<evidence type="ECO:0000256" key="5">
    <source>
        <dbReference type="RuleBase" id="RU003888"/>
    </source>
</evidence>
<evidence type="ECO:0000256" key="2">
    <source>
        <dbReference type="ARBA" id="ARBA00022980"/>
    </source>
</evidence>
<dbReference type="InterPro" id="IPR030878">
    <property type="entry name" value="Ribosomal_uL15"/>
</dbReference>
<dbReference type="RefSeq" id="WP_134113094.1">
    <property type="nucleotide sequence ID" value="NZ_SOBG01000004.1"/>
</dbReference>
<dbReference type="NCBIfam" id="TIGR01071">
    <property type="entry name" value="rplO_bact"/>
    <property type="match status" value="1"/>
</dbReference>
<feature type="compositionally biased region" description="Gly residues" evidence="6">
    <location>
        <begin position="20"/>
        <end position="34"/>
    </location>
</feature>
<evidence type="ECO:0000256" key="6">
    <source>
        <dbReference type="SAM" id="MobiDB-lite"/>
    </source>
</evidence>
<dbReference type="HAMAP" id="MF_01341">
    <property type="entry name" value="Ribosomal_uL15"/>
    <property type="match status" value="1"/>
</dbReference>
<sequence>MRLNELSPANARKSRKRVGRGNGSGNGKTAGKGHNGQKSRAGATIPFAFEGGQMPLIRRVPKRGFSNFYFKKVYTVLNLNRLEAAFNDGDTVTPKVLLEKGIVKKLNDGIKILANGELTKKLKVVAHKVSKEAKNKIEAAGGEVEIIEIKTFADVAKNATK</sequence>
<name>A0AA46DZF3_9FUSO</name>
<feature type="domain" description="Large ribosomal subunit protein uL15/eL18" evidence="7">
    <location>
        <begin position="76"/>
        <end position="145"/>
    </location>
</feature>
<evidence type="ECO:0000256" key="4">
    <source>
        <dbReference type="HAMAP-Rule" id="MF_01341"/>
    </source>
</evidence>
<dbReference type="Proteomes" id="UP000294678">
    <property type="component" value="Unassembled WGS sequence"/>
</dbReference>
<accession>A0AA46DZF3</accession>
<keyword evidence="2 4" id="KW-0689">Ribosomal protein</keyword>
<evidence type="ECO:0000313" key="8">
    <source>
        <dbReference type="EMBL" id="TDT70660.1"/>
    </source>
</evidence>
<dbReference type="InterPro" id="IPR005749">
    <property type="entry name" value="Ribosomal_uL15_bac-type"/>
</dbReference>
<gene>
    <name evidence="4" type="primary">rplO</name>
    <name evidence="8" type="ORF">EV215_1213</name>
</gene>
<keyword evidence="4" id="KW-0699">rRNA-binding</keyword>
<comment type="caution">
    <text evidence="8">The sequence shown here is derived from an EMBL/GenBank/DDBJ whole genome shotgun (WGS) entry which is preliminary data.</text>
</comment>
<dbReference type="InterPro" id="IPR001196">
    <property type="entry name" value="Ribosomal_uL15_CS"/>
</dbReference>
<evidence type="ECO:0000259" key="7">
    <source>
        <dbReference type="Pfam" id="PF00828"/>
    </source>
</evidence>
<protein>
    <recommendedName>
        <fullName evidence="4">Large ribosomal subunit protein uL15</fullName>
    </recommendedName>
</protein>
<comment type="subunit">
    <text evidence="4">Part of the 50S ribosomal subunit.</text>
</comment>
<dbReference type="PANTHER" id="PTHR12934">
    <property type="entry name" value="50S RIBOSOMAL PROTEIN L15"/>
    <property type="match status" value="1"/>
</dbReference>
<keyword evidence="4" id="KW-0694">RNA-binding</keyword>
<dbReference type="EMBL" id="SOBG01000004">
    <property type="protein sequence ID" value="TDT70660.1"/>
    <property type="molecule type" value="Genomic_DNA"/>
</dbReference>
<evidence type="ECO:0000313" key="9">
    <source>
        <dbReference type="Proteomes" id="UP000294678"/>
    </source>
</evidence>
<comment type="similarity">
    <text evidence="1 4 5">Belongs to the universal ribosomal protein uL15 family.</text>
</comment>
<dbReference type="GO" id="GO:0006412">
    <property type="term" value="P:translation"/>
    <property type="evidence" value="ECO:0007669"/>
    <property type="project" value="UniProtKB-UniRule"/>
</dbReference>
<dbReference type="PANTHER" id="PTHR12934:SF11">
    <property type="entry name" value="LARGE RIBOSOMAL SUBUNIT PROTEIN UL15M"/>
    <property type="match status" value="1"/>
</dbReference>
<reference evidence="8 9" key="1">
    <citation type="submission" date="2019-03" db="EMBL/GenBank/DDBJ databases">
        <title>Genomic Encyclopedia of Type Strains, Phase IV (KMG-IV): sequencing the most valuable type-strain genomes for metagenomic binning, comparative biology and taxonomic classification.</title>
        <authorList>
            <person name="Goeker M."/>
        </authorList>
    </citation>
    <scope>NUCLEOTIDE SEQUENCE [LARGE SCALE GENOMIC DNA]</scope>
    <source>
        <strain evidence="8 9">DSM 100055</strain>
    </source>
</reference>
<dbReference type="AlphaFoldDB" id="A0AA46DZF3"/>
<keyword evidence="3 4" id="KW-0687">Ribonucleoprotein</keyword>
<feature type="region of interest" description="Disordered" evidence="6">
    <location>
        <begin position="1"/>
        <end position="40"/>
    </location>
</feature>
<proteinExistence type="inferred from homology"/>
<dbReference type="PROSITE" id="PS00475">
    <property type="entry name" value="RIBOSOMAL_L15"/>
    <property type="match status" value="1"/>
</dbReference>
<dbReference type="Pfam" id="PF00828">
    <property type="entry name" value="Ribosomal_L27A"/>
    <property type="match status" value="1"/>
</dbReference>
<dbReference type="InterPro" id="IPR036227">
    <property type="entry name" value="Ribosomal_uL15/eL18_sf"/>
</dbReference>
<dbReference type="GO" id="GO:0003735">
    <property type="term" value="F:structural constituent of ribosome"/>
    <property type="evidence" value="ECO:0007669"/>
    <property type="project" value="InterPro"/>
</dbReference>
<organism evidence="8 9">
    <name type="scientific">Hypnocyclicus thermotrophus</name>
    <dbReference type="NCBI Taxonomy" id="1627895"/>
    <lineage>
        <taxon>Bacteria</taxon>
        <taxon>Fusobacteriati</taxon>
        <taxon>Fusobacteriota</taxon>
        <taxon>Fusobacteriia</taxon>
        <taxon>Fusobacteriales</taxon>
        <taxon>Fusobacteriaceae</taxon>
        <taxon>Hypnocyclicus</taxon>
    </lineage>
</organism>
<dbReference type="InterPro" id="IPR021131">
    <property type="entry name" value="Ribosomal_uL15/eL18"/>
</dbReference>
<comment type="function">
    <text evidence="4">Binds to the 23S rRNA.</text>
</comment>